<keyword evidence="3" id="KW-0812">Transmembrane</keyword>
<evidence type="ECO:0000256" key="2">
    <source>
        <dbReference type="SAM" id="MobiDB-lite"/>
    </source>
</evidence>
<keyword evidence="1" id="KW-0343">GTPase activation</keyword>
<dbReference type="Gene3D" id="1.10.472.80">
    <property type="entry name" value="Ypt/Rab-GAP domain of gyp1p, domain 3"/>
    <property type="match status" value="1"/>
</dbReference>
<evidence type="ECO:0000256" key="1">
    <source>
        <dbReference type="ARBA" id="ARBA00022468"/>
    </source>
</evidence>
<dbReference type="Pfam" id="PF00566">
    <property type="entry name" value="RabGAP-TBC"/>
    <property type="match status" value="1"/>
</dbReference>
<evidence type="ECO:0000313" key="5">
    <source>
        <dbReference type="EMBL" id="EFJ40542.1"/>
    </source>
</evidence>
<dbReference type="SMART" id="SM00164">
    <property type="entry name" value="TBC"/>
    <property type="match status" value="1"/>
</dbReference>
<dbReference type="InterPro" id="IPR000195">
    <property type="entry name" value="Rab-GAP-TBC_dom"/>
</dbReference>
<dbReference type="PANTHER" id="PTHR20913">
    <property type="entry name" value="TBC1 DOMAIN FAMILY MEMBER 20/GTPASE"/>
    <property type="match status" value="1"/>
</dbReference>
<evidence type="ECO:0000256" key="3">
    <source>
        <dbReference type="SAM" id="Phobius"/>
    </source>
</evidence>
<dbReference type="GeneID" id="9627851"/>
<dbReference type="EMBL" id="GL378413">
    <property type="protein sequence ID" value="EFJ40542.1"/>
    <property type="molecule type" value="Genomic_DNA"/>
</dbReference>
<dbReference type="RefSeq" id="XP_002958392.1">
    <property type="nucleotide sequence ID" value="XM_002958346.1"/>
</dbReference>
<feature type="compositionally biased region" description="Basic and acidic residues" evidence="2">
    <location>
        <begin position="221"/>
        <end position="244"/>
    </location>
</feature>
<feature type="region of interest" description="Disordered" evidence="2">
    <location>
        <begin position="123"/>
        <end position="266"/>
    </location>
</feature>
<dbReference type="InterPro" id="IPR035969">
    <property type="entry name" value="Rab-GAP_TBC_sf"/>
</dbReference>
<feature type="compositionally biased region" description="Basic residues" evidence="2">
    <location>
        <begin position="1"/>
        <end position="14"/>
    </location>
</feature>
<feature type="region of interest" description="Disordered" evidence="2">
    <location>
        <begin position="564"/>
        <end position="592"/>
    </location>
</feature>
<dbReference type="eggNOG" id="KOG2595">
    <property type="taxonomic scope" value="Eukaryota"/>
</dbReference>
<feature type="compositionally biased region" description="Basic and acidic residues" evidence="2">
    <location>
        <begin position="38"/>
        <end position="55"/>
    </location>
</feature>
<keyword evidence="3" id="KW-1133">Transmembrane helix</keyword>
<dbReference type="PANTHER" id="PTHR20913:SF7">
    <property type="entry name" value="RE60063P"/>
    <property type="match status" value="1"/>
</dbReference>
<protein>
    <recommendedName>
        <fullName evidence="4">Rab-GAP TBC domain-containing protein</fullName>
    </recommendedName>
</protein>
<dbReference type="STRING" id="3068.D8UIC3"/>
<dbReference type="KEGG" id="vcn:VOLCADRAFT_99675"/>
<dbReference type="InParanoid" id="D8UIC3"/>
<sequence length="695" mass="75087">MTRLKHGKGNRKQNFHQDQFKEHEKASPISADPNGGAARRDGEGAKADVMPKRPMELAPANAPLSEDIPNRPSRRSQTWMSYPATLSGAGGPAAAYSDGFESLLDGLTGAELHTAKQIVQALRSPEVSASAARQLPSSPPLPPPQQQGYIPVEPPVEPQTAVQPATGFTRPDRPLSPSCTCGSPLSARQSLSRPCNPSSSGLLPKPSADVETSEVAEAAEADSHVTDRDRDQSRDRGKDRDLSDSRNSQRGWNSDRDRGSWAGDPRVGGEWDWQQYMHWSNQPHRDSAVVEVDVARSLWAFTRDHSEEQREARRRQLKRLLNAVVAAHEGDVFYYQGLHDVASVLLMSMPGAPPQLPSLENPPPPSLIPPEEQQQREQQIMSCHMDSETTAATACRTTVPSRPADTDTANLTSLIAVPDLDPDAVNADAARGELLAFGLLRRLVTTHLRDATRPSLEPVVQLLGLVPYLVRAADPVLARRMGELGLQPFFALSWFLTWWAHELDQLAHAARLYDFFIASHPLMPLYLGAVAMRSQRAALLACEEMPELHSALTNLKLVMVAASGSSRGGGDGGNGSGYEGRGRGRGTSGGGGRGRVALEILLRQTEQLWRAKPPHGRPALWRVPAEAPVDWADGTLGTAEYGGFRSGLGRILSLGARSRAALLSTALLAGVYVAAAMAIGYATFSRSTALESGQM</sequence>
<feature type="compositionally biased region" description="Polar residues" evidence="2">
    <location>
        <begin position="177"/>
        <end position="201"/>
    </location>
</feature>
<organism evidence="6">
    <name type="scientific">Volvox carteri f. nagariensis</name>
    <dbReference type="NCBI Taxonomy" id="3068"/>
    <lineage>
        <taxon>Eukaryota</taxon>
        <taxon>Viridiplantae</taxon>
        <taxon>Chlorophyta</taxon>
        <taxon>core chlorophytes</taxon>
        <taxon>Chlorophyceae</taxon>
        <taxon>CS clade</taxon>
        <taxon>Chlamydomonadales</taxon>
        <taxon>Volvocaceae</taxon>
        <taxon>Volvox</taxon>
    </lineage>
</organism>
<feature type="domain" description="Rab-GAP TBC" evidence="4">
    <location>
        <begin position="263"/>
        <end position="520"/>
    </location>
</feature>
<dbReference type="Proteomes" id="UP000001058">
    <property type="component" value="Unassembled WGS sequence"/>
</dbReference>
<gene>
    <name evidence="5" type="ORF">VOLCADRAFT_99675</name>
</gene>
<feature type="compositionally biased region" description="Acidic residues" evidence="2">
    <location>
        <begin position="211"/>
        <end position="220"/>
    </location>
</feature>
<proteinExistence type="predicted"/>
<dbReference type="SUPFAM" id="SSF47923">
    <property type="entry name" value="Ypt/Rab-GAP domain of gyp1p"/>
    <property type="match status" value="2"/>
</dbReference>
<accession>D8UIC3</accession>
<evidence type="ECO:0000313" key="6">
    <source>
        <dbReference type="Proteomes" id="UP000001058"/>
    </source>
</evidence>
<feature type="region of interest" description="Disordered" evidence="2">
    <location>
        <begin position="1"/>
        <end position="78"/>
    </location>
</feature>
<dbReference type="PROSITE" id="PS50086">
    <property type="entry name" value="TBC_RABGAP"/>
    <property type="match status" value="1"/>
</dbReference>
<keyword evidence="6" id="KW-1185">Reference proteome</keyword>
<dbReference type="GO" id="GO:0005096">
    <property type="term" value="F:GTPase activator activity"/>
    <property type="evidence" value="ECO:0007669"/>
    <property type="project" value="UniProtKB-KW"/>
</dbReference>
<feature type="transmembrane region" description="Helical" evidence="3">
    <location>
        <begin position="660"/>
        <end position="684"/>
    </location>
</feature>
<keyword evidence="3" id="KW-0472">Membrane</keyword>
<dbReference type="InterPro" id="IPR045913">
    <property type="entry name" value="TBC20/Gyp8-like"/>
</dbReference>
<dbReference type="OrthoDB" id="206700at2759"/>
<reference evidence="5 6" key="1">
    <citation type="journal article" date="2010" name="Science">
        <title>Genomic analysis of organismal complexity in the multicellular green alga Volvox carteri.</title>
        <authorList>
            <person name="Prochnik S.E."/>
            <person name="Umen J."/>
            <person name="Nedelcu A.M."/>
            <person name="Hallmann A."/>
            <person name="Miller S.M."/>
            <person name="Nishii I."/>
            <person name="Ferris P."/>
            <person name="Kuo A."/>
            <person name="Mitros T."/>
            <person name="Fritz-Laylin L.K."/>
            <person name="Hellsten U."/>
            <person name="Chapman J."/>
            <person name="Simakov O."/>
            <person name="Rensing S.A."/>
            <person name="Terry A."/>
            <person name="Pangilinan J."/>
            <person name="Kapitonov V."/>
            <person name="Jurka J."/>
            <person name="Salamov A."/>
            <person name="Shapiro H."/>
            <person name="Schmutz J."/>
            <person name="Grimwood J."/>
            <person name="Lindquist E."/>
            <person name="Lucas S."/>
            <person name="Grigoriev I.V."/>
            <person name="Schmitt R."/>
            <person name="Kirk D."/>
            <person name="Rokhsar D.S."/>
        </authorList>
    </citation>
    <scope>NUCLEOTIDE SEQUENCE [LARGE SCALE GENOMIC DNA]</scope>
    <source>
        <strain evidence="6">f. Nagariensis / Eve</strain>
    </source>
</reference>
<dbReference type="GO" id="GO:0005789">
    <property type="term" value="C:endoplasmic reticulum membrane"/>
    <property type="evidence" value="ECO:0007669"/>
    <property type="project" value="TreeGrafter"/>
</dbReference>
<dbReference type="GO" id="GO:0006888">
    <property type="term" value="P:endoplasmic reticulum to Golgi vesicle-mediated transport"/>
    <property type="evidence" value="ECO:0007669"/>
    <property type="project" value="TreeGrafter"/>
</dbReference>
<evidence type="ECO:0000259" key="4">
    <source>
        <dbReference type="PROSITE" id="PS50086"/>
    </source>
</evidence>
<name>D8UIC3_VOLCA</name>
<dbReference type="AlphaFoldDB" id="D8UIC3"/>
<dbReference type="Gene3D" id="1.10.8.1310">
    <property type="match status" value="1"/>
</dbReference>
<feature type="compositionally biased region" description="Gly residues" evidence="2">
    <location>
        <begin position="566"/>
        <end position="592"/>
    </location>
</feature>